<dbReference type="EMBL" id="CP016033">
    <property type="protein sequence ID" value="ANK14297.1"/>
    <property type="molecule type" value="Genomic_DNA"/>
</dbReference>
<sequence length="93" mass="10084">MAHTGTGYFDRKGNFYKSPHDATVSDLAALLGKIGDGESLAPGIANMLLERRSEIEQLFAEHDRMLGEEAALKAARIEDAAGKVTPLHLRPSH</sequence>
<dbReference type="Proteomes" id="UP000078263">
    <property type="component" value="Chromosome"/>
</dbReference>
<dbReference type="KEGG" id="pns:A9D12_10950"/>
<dbReference type="OrthoDB" id="7507038at2"/>
<dbReference type="RefSeq" id="WP_068354332.1">
    <property type="nucleotide sequence ID" value="NZ_CP016033.1"/>
</dbReference>
<name>A0A192D8V6_9SPHN</name>
<proteinExistence type="predicted"/>
<reference evidence="1 2" key="1">
    <citation type="submission" date="2016-05" db="EMBL/GenBank/DDBJ databases">
        <title>Compelete Genome Sequence of Bacteriochlorophyll-Synthesizing Bacterium Porphyrobacter neustonensis DSM 9434.</title>
        <authorList>
            <person name="Shi X.-L."/>
            <person name="Wu Y.-H."/>
            <person name="Cheng H."/>
            <person name="Xu L."/>
            <person name="Zhang X.-Q."/>
            <person name="Wang C.-S."/>
            <person name="Xu X.-W."/>
        </authorList>
    </citation>
    <scope>NUCLEOTIDE SEQUENCE [LARGE SCALE GENOMIC DNA]</scope>
    <source>
        <strain evidence="1 2">DSM 9434</strain>
    </source>
</reference>
<protein>
    <submittedName>
        <fullName evidence="1">Uncharacterized protein</fullName>
    </submittedName>
</protein>
<organism evidence="1 2">
    <name type="scientific">Erythrobacter neustonensis</name>
    <dbReference type="NCBI Taxonomy" id="1112"/>
    <lineage>
        <taxon>Bacteria</taxon>
        <taxon>Pseudomonadati</taxon>
        <taxon>Pseudomonadota</taxon>
        <taxon>Alphaproteobacteria</taxon>
        <taxon>Sphingomonadales</taxon>
        <taxon>Erythrobacteraceae</taxon>
        <taxon>Erythrobacter/Porphyrobacter group</taxon>
        <taxon>Erythrobacter</taxon>
    </lineage>
</organism>
<keyword evidence="2" id="KW-1185">Reference proteome</keyword>
<gene>
    <name evidence="1" type="ORF">A9D12_10950</name>
</gene>
<evidence type="ECO:0000313" key="1">
    <source>
        <dbReference type="EMBL" id="ANK14297.1"/>
    </source>
</evidence>
<evidence type="ECO:0000313" key="2">
    <source>
        <dbReference type="Proteomes" id="UP000078263"/>
    </source>
</evidence>
<accession>A0A192D8V6</accession>
<dbReference type="AlphaFoldDB" id="A0A192D8V6"/>